<dbReference type="PANTHER" id="PTHR33930:SF8">
    <property type="entry name" value="4-CARBOXYMUCONOLACTONE DECARBOXYLASE"/>
    <property type="match status" value="1"/>
</dbReference>
<dbReference type="EMBL" id="JACPRF010000098">
    <property type="protein sequence ID" value="MBI2875869.1"/>
    <property type="molecule type" value="Genomic_DNA"/>
</dbReference>
<accession>A0A932CMJ0</accession>
<protein>
    <submittedName>
        <fullName evidence="2">Carboxymuconolactone decarboxylase family protein</fullName>
    </submittedName>
</protein>
<dbReference type="InterPro" id="IPR029032">
    <property type="entry name" value="AhpD-like"/>
</dbReference>
<proteinExistence type="predicted"/>
<evidence type="ECO:0000259" key="1">
    <source>
        <dbReference type="Pfam" id="PF02627"/>
    </source>
</evidence>
<evidence type="ECO:0000313" key="3">
    <source>
        <dbReference type="Proteomes" id="UP000769766"/>
    </source>
</evidence>
<dbReference type="PANTHER" id="PTHR33930">
    <property type="entry name" value="ALKYL HYDROPEROXIDE REDUCTASE AHPD"/>
    <property type="match status" value="1"/>
</dbReference>
<feature type="domain" description="Carboxymuconolactone decarboxylase-like" evidence="1">
    <location>
        <begin position="21"/>
        <end position="101"/>
    </location>
</feature>
<dbReference type="AlphaFoldDB" id="A0A932CMJ0"/>
<dbReference type="Pfam" id="PF02627">
    <property type="entry name" value="CMD"/>
    <property type="match status" value="1"/>
</dbReference>
<gene>
    <name evidence="2" type="ORF">HYY20_03190</name>
</gene>
<dbReference type="NCBIfam" id="TIGR00778">
    <property type="entry name" value="ahpD_dom"/>
    <property type="match status" value="1"/>
</dbReference>
<dbReference type="InterPro" id="IPR004675">
    <property type="entry name" value="AhpD_core"/>
</dbReference>
<dbReference type="InterPro" id="IPR003779">
    <property type="entry name" value="CMD-like"/>
</dbReference>
<sequence>MSHHYGKEDLKKLAKFGELAPQSMQAFQQFDRQAFAEGAINVKTKELIAVAAAHITRCPYCIDAHTRRAKKAGATDQEIAESIMVATAMSAGASLAHGVIAMDSLGQ</sequence>
<dbReference type="Proteomes" id="UP000769766">
    <property type="component" value="Unassembled WGS sequence"/>
</dbReference>
<reference evidence="2" key="1">
    <citation type="submission" date="2020-07" db="EMBL/GenBank/DDBJ databases">
        <title>Huge and variable diversity of episymbiotic CPR bacteria and DPANN archaea in groundwater ecosystems.</title>
        <authorList>
            <person name="He C.Y."/>
            <person name="Keren R."/>
            <person name="Whittaker M."/>
            <person name="Farag I.F."/>
            <person name="Doudna J."/>
            <person name="Cate J.H.D."/>
            <person name="Banfield J.F."/>
        </authorList>
    </citation>
    <scope>NUCLEOTIDE SEQUENCE</scope>
    <source>
        <strain evidence="2">NC_groundwater_672_Ag_B-0.1um_62_36</strain>
    </source>
</reference>
<evidence type="ECO:0000313" key="2">
    <source>
        <dbReference type="EMBL" id="MBI2875869.1"/>
    </source>
</evidence>
<dbReference type="GO" id="GO:0051920">
    <property type="term" value="F:peroxiredoxin activity"/>
    <property type="evidence" value="ECO:0007669"/>
    <property type="project" value="InterPro"/>
</dbReference>
<organism evidence="2 3">
    <name type="scientific">Tectimicrobiota bacterium</name>
    <dbReference type="NCBI Taxonomy" id="2528274"/>
    <lineage>
        <taxon>Bacteria</taxon>
        <taxon>Pseudomonadati</taxon>
        <taxon>Nitrospinota/Tectimicrobiota group</taxon>
        <taxon>Candidatus Tectimicrobiota</taxon>
    </lineage>
</organism>
<comment type="caution">
    <text evidence="2">The sequence shown here is derived from an EMBL/GenBank/DDBJ whole genome shotgun (WGS) entry which is preliminary data.</text>
</comment>
<dbReference type="Gene3D" id="1.20.1290.10">
    <property type="entry name" value="AhpD-like"/>
    <property type="match status" value="1"/>
</dbReference>
<dbReference type="SUPFAM" id="SSF69118">
    <property type="entry name" value="AhpD-like"/>
    <property type="match status" value="1"/>
</dbReference>
<name>A0A932CMJ0_UNCTE</name>